<organism evidence="9 10">
    <name type="scientific">Streptococcus oralis subsp. tigurinus</name>
    <dbReference type="NCBI Taxonomy" id="1077464"/>
    <lineage>
        <taxon>Bacteria</taxon>
        <taxon>Bacillati</taxon>
        <taxon>Bacillota</taxon>
        <taxon>Bacilli</taxon>
        <taxon>Lactobacillales</taxon>
        <taxon>Streptococcaceae</taxon>
        <taxon>Streptococcus</taxon>
    </lineage>
</organism>
<evidence type="ECO:0000256" key="7">
    <source>
        <dbReference type="SAM" id="SignalP"/>
    </source>
</evidence>
<proteinExistence type="predicted"/>
<dbReference type="EMBL" id="NCUD01000015">
    <property type="protein sequence ID" value="ORO43189.1"/>
    <property type="molecule type" value="Genomic_DNA"/>
</dbReference>
<feature type="chain" id="PRO_5013389718" evidence="7">
    <location>
        <begin position="40"/>
        <end position="1430"/>
    </location>
</feature>
<sequence length="1430" mass="157367">MAEKTQGHGYFRKKKWAKGLVSGIAVAGIVAFSAGSVLADEAVQPESKNDNNAYAKQAGKTTGSQSVAIDNGAVTKAADKAKTAGVVVSETPSVDKGTDTTAPKLEQSKSEIKQDQDKQVQELEATTTKQVQNNEAFKEAQKAIQANNQFVADEKAKHEGATAVTVTNDGSTATDGSAAQNKKATQTAKQVLSDNQQAVTKYLGEKSKYDATVEQATALNKAVESASEQLKKEKVDVKVVTRTVSSVAEVEALKKQNDQAIATAKGKVELNKALMAAYTEKKNASDQVNQDADRKSADLKNSGVLLTSKTQEVSSVDEANKIAKQNQTAFDKSKQTQAEWQKKYNELQSKTSTEGFTKEVVLQALSLATANPEATVESSASGAQVTTKDYIASSNGTSGYTRVLDSTKVLKYKDVGNDWTTEIDYTGLNGLTVTTEDGKQHNISRIHRKFQIVNQGKTGLNDVYVLNDPTEGFVVARNDGTGGAADYMNFLVTDTYYYNNEEGQEVAFKASEKTPAALTYSSLNHNPIGWEGAKAINGTHVEINGSTVTQNKDYGYVYAEDYNREEEVGHLWDTSDSPYQYKGAALGVFKEGTTFTTEFIQWDGPESPNGQTYWFALNTKVVAPVVEVPATATITKTTVKPVKTDPVSAELVKAKNPTKPTLALKTLSETKNQKLSASYHGYKLQYKPVVRKSVADTDKISTDGKTVAKNATQLYTLTHDNVYANLKKGDKITIIDPLEAGAVPDVAVTKAAAEKAGWGVAYDAGKNTYTFTATYEGKRLEAPVITWKPIYDKGFYDNTYKVLVNNYEVFSNTVTNYTPKPPKPVKAVLDRSGKDINGATTFDRNVTFRLMTDYSPYTKTLASTQAIGKKFGILEDVQDKAFTVDHSKIKMTAAGKDVKNMFDMYHVLSDKGRTDAINKILKELNLNPKGEFYLWVAKDSKSFYQNYVKPNKNVTVDLPAKLLVKAGEIVKNDFKQIDFGNSYQSNLVTVEVPNVKPEKHALDRTGKKVLDGKEVQLGDYIQYFLNGVTVPEKHDTLYQYDGLDKLDTKHDRYTGNWKGIIKGTEYTAEKELVLPYDVTLKNGKVIKAGDKIAKGSTYAFTFEFNQGTNSEFIKKLVTVKWDAKGGQWSYVINQDFLNSLGVKGTFDADFYIEVERIETGDKIENTFINIVNKQEMTAKVITRTPEPPKPKHPEKHALDKTGQKVLDGKEVQMGELIQYLLDGATVPERHHTLYQYDGLDKLDMKHDRYTGNWKGVIKGTEYTAEKDLTLPYDVILKDGKVIKAGDKIAKGSTYAFTFEFNQGTNSEFIKKLVTIKWNEKTGVWSYVINQDFLNSLGVKGTFDADFYIEVERIAAGEVENTFVNIVNGQEMIAKVTTRTPEPPKPEPKEPGKPQPQPSLPNTGTAASMLPVVGMILGLLSLAGLRKSKEN</sequence>
<feature type="domain" description="Gram-positive cocci surface proteins LPxTG" evidence="8">
    <location>
        <begin position="1399"/>
        <end position="1430"/>
    </location>
</feature>
<dbReference type="NCBIfam" id="TIGR04228">
    <property type="entry name" value="isopep_sspB_C2"/>
    <property type="match status" value="1"/>
</dbReference>
<evidence type="ECO:0000256" key="1">
    <source>
        <dbReference type="ARBA" id="ARBA00022512"/>
    </source>
</evidence>
<dbReference type="SUPFAM" id="SSF74914">
    <property type="entry name" value="V-region of surface antigen I/II (SA I/II, PAC)"/>
    <property type="match status" value="1"/>
</dbReference>
<feature type="compositionally biased region" description="Basic and acidic residues" evidence="5">
    <location>
        <begin position="106"/>
        <end position="117"/>
    </location>
</feature>
<feature type="region of interest" description="Disordered" evidence="5">
    <location>
        <begin position="90"/>
        <end position="117"/>
    </location>
</feature>
<dbReference type="PROSITE" id="PS50847">
    <property type="entry name" value="GRAM_POS_ANCHORING"/>
    <property type="match status" value="1"/>
</dbReference>
<dbReference type="InterPro" id="IPR026345">
    <property type="entry name" value="Adh_isopep-form_adh_dom"/>
</dbReference>
<gene>
    <name evidence="9" type="ORF">B7728_00720</name>
</gene>
<name>A0A1X1G8K1_STROR</name>
<evidence type="ECO:0000259" key="8">
    <source>
        <dbReference type="PROSITE" id="PS50847"/>
    </source>
</evidence>
<keyword evidence="6" id="KW-0472">Membrane</keyword>
<dbReference type="Gene3D" id="2.60.530.10">
    <property type="entry name" value="Major cell-surface adhesin PAc"/>
    <property type="match status" value="1"/>
</dbReference>
<protein>
    <submittedName>
        <fullName evidence="9">Glucan-binding protein C</fullName>
    </submittedName>
</protein>
<keyword evidence="4" id="KW-0572">Peptidoglycan-anchor</keyword>
<dbReference type="Pfam" id="PF17998">
    <property type="entry name" value="AgI_II_C2"/>
    <property type="match status" value="1"/>
</dbReference>
<feature type="region of interest" description="Disordered" evidence="5">
    <location>
        <begin position="1377"/>
        <end position="1405"/>
    </location>
</feature>
<keyword evidence="2" id="KW-0964">Secreted</keyword>
<dbReference type="Gene3D" id="2.60.40.740">
    <property type="match status" value="4"/>
</dbReference>
<keyword evidence="6" id="KW-1133">Transmembrane helix</keyword>
<feature type="transmembrane region" description="Helical" evidence="6">
    <location>
        <begin position="1405"/>
        <end position="1424"/>
    </location>
</feature>
<evidence type="ECO:0000313" key="9">
    <source>
        <dbReference type="EMBL" id="ORO43189.1"/>
    </source>
</evidence>
<comment type="caution">
    <text evidence="9">The sequence shown here is derived from an EMBL/GenBank/DDBJ whole genome shotgun (WGS) entry which is preliminary data.</text>
</comment>
<dbReference type="Pfam" id="PF18652">
    <property type="entry name" value="Adhesin_P1_N"/>
    <property type="match status" value="1"/>
</dbReference>
<feature type="signal peptide" evidence="7">
    <location>
        <begin position="1"/>
        <end position="39"/>
    </location>
</feature>
<evidence type="ECO:0000256" key="2">
    <source>
        <dbReference type="ARBA" id="ARBA00022525"/>
    </source>
</evidence>
<keyword evidence="6" id="KW-0812">Transmembrane</keyword>
<keyword evidence="3 7" id="KW-0732">Signal</keyword>
<dbReference type="RefSeq" id="WP_084851022.1">
    <property type="nucleotide sequence ID" value="NZ_NCUD01000015.1"/>
</dbReference>
<feature type="compositionally biased region" description="Basic and acidic residues" evidence="5">
    <location>
        <begin position="1381"/>
        <end position="1391"/>
    </location>
</feature>
<dbReference type="InterPro" id="IPR032300">
    <property type="entry name" value="Antigen_C"/>
</dbReference>
<evidence type="ECO:0000313" key="10">
    <source>
        <dbReference type="Proteomes" id="UP000193633"/>
    </source>
</evidence>
<dbReference type="Pfam" id="PF16364">
    <property type="entry name" value="Antigen_C"/>
    <property type="match status" value="2"/>
</dbReference>
<accession>A0A1X1G8K1</accession>
<evidence type="ECO:0000256" key="5">
    <source>
        <dbReference type="SAM" id="MobiDB-lite"/>
    </source>
</evidence>
<dbReference type="Proteomes" id="UP000193633">
    <property type="component" value="Unassembled WGS sequence"/>
</dbReference>
<dbReference type="InterPro" id="IPR019931">
    <property type="entry name" value="LPXTG_anchor"/>
</dbReference>
<dbReference type="InterPro" id="IPR041324">
    <property type="entry name" value="AgI/II_N"/>
</dbReference>
<dbReference type="NCBIfam" id="TIGR01167">
    <property type="entry name" value="LPXTG_anchor"/>
    <property type="match status" value="1"/>
</dbReference>
<dbReference type="InterPro" id="IPR036234">
    <property type="entry name" value="SA_I/II_PAC_V_sf"/>
</dbReference>
<evidence type="ECO:0000256" key="3">
    <source>
        <dbReference type="ARBA" id="ARBA00022729"/>
    </source>
</evidence>
<reference evidence="9 10" key="1">
    <citation type="journal article" date="2016" name="Eur. J. Clin. Microbiol. Infect. Dis.">
        <title>Whole genome sequencing as a tool for phylogenetic analysis of clinical strains of Mitis group streptococci.</title>
        <authorList>
            <person name="Rasmussen L.H."/>
            <person name="Dargis R."/>
            <person name="Hojholt K."/>
            <person name="Christensen J.J."/>
            <person name="Skovgaard O."/>
            <person name="Justesen U.S."/>
            <person name="Rosenvinge F.S."/>
            <person name="Moser C."/>
            <person name="Lukjancenko O."/>
            <person name="Rasmussen S."/>
            <person name="Nielsen X.C."/>
        </authorList>
    </citation>
    <scope>NUCLEOTIDE SEQUENCE [LARGE SCALE GENOMIC DNA]</scope>
    <source>
        <strain evidence="9 10">OD_339823_10</strain>
    </source>
</reference>
<keyword evidence="1" id="KW-0134">Cell wall</keyword>
<evidence type="ECO:0000256" key="4">
    <source>
        <dbReference type="ARBA" id="ARBA00023088"/>
    </source>
</evidence>
<evidence type="ECO:0000256" key="6">
    <source>
        <dbReference type="SAM" id="Phobius"/>
    </source>
</evidence>